<dbReference type="Proteomes" id="UP000316921">
    <property type="component" value="Chromosome"/>
</dbReference>
<evidence type="ECO:0000313" key="3">
    <source>
        <dbReference type="EMBL" id="QDU68233.1"/>
    </source>
</evidence>
<keyword evidence="4" id="KW-1185">Reference proteome</keyword>
<dbReference type="RefSeq" id="WP_145067070.1">
    <property type="nucleotide sequence ID" value="NZ_CP036287.1"/>
</dbReference>
<feature type="transmembrane region" description="Helical" evidence="2">
    <location>
        <begin position="186"/>
        <end position="205"/>
    </location>
</feature>
<protein>
    <recommendedName>
        <fullName evidence="5">DUF4175 domain-containing protein</fullName>
    </recommendedName>
</protein>
<organism evidence="3 4">
    <name type="scientific">Engelhardtia mirabilis</name>
    <dbReference type="NCBI Taxonomy" id="2528011"/>
    <lineage>
        <taxon>Bacteria</taxon>
        <taxon>Pseudomonadati</taxon>
        <taxon>Planctomycetota</taxon>
        <taxon>Planctomycetia</taxon>
        <taxon>Planctomycetia incertae sedis</taxon>
        <taxon>Engelhardtia</taxon>
    </lineage>
</organism>
<reference evidence="3 4" key="1">
    <citation type="submission" date="2019-02" db="EMBL/GenBank/DDBJ databases">
        <title>Deep-cultivation of Planctomycetes and their phenomic and genomic characterization uncovers novel biology.</title>
        <authorList>
            <person name="Wiegand S."/>
            <person name="Jogler M."/>
            <person name="Boedeker C."/>
            <person name="Pinto D."/>
            <person name="Vollmers J."/>
            <person name="Rivas-Marin E."/>
            <person name="Kohn T."/>
            <person name="Peeters S.H."/>
            <person name="Heuer A."/>
            <person name="Rast P."/>
            <person name="Oberbeckmann S."/>
            <person name="Bunk B."/>
            <person name="Jeske O."/>
            <person name="Meyerdierks A."/>
            <person name="Storesund J.E."/>
            <person name="Kallscheuer N."/>
            <person name="Luecker S."/>
            <person name="Lage O.M."/>
            <person name="Pohl T."/>
            <person name="Merkel B.J."/>
            <person name="Hornburger P."/>
            <person name="Mueller R.-W."/>
            <person name="Bruemmer F."/>
            <person name="Labrenz M."/>
            <person name="Spormann A.M."/>
            <person name="Op den Camp H."/>
            <person name="Overmann J."/>
            <person name="Amann R."/>
            <person name="Jetten M.S.M."/>
            <person name="Mascher T."/>
            <person name="Medema M.H."/>
            <person name="Devos D.P."/>
            <person name="Kaster A.-K."/>
            <person name="Ovreas L."/>
            <person name="Rohde M."/>
            <person name="Galperin M.Y."/>
            <person name="Jogler C."/>
        </authorList>
    </citation>
    <scope>NUCLEOTIDE SEQUENCE [LARGE SCALE GENOMIC DNA]</scope>
    <source>
        <strain evidence="3 4">Pla133</strain>
    </source>
</reference>
<dbReference type="AlphaFoldDB" id="A0A518BMR3"/>
<keyword evidence="2" id="KW-1133">Transmembrane helix</keyword>
<evidence type="ECO:0000313" key="4">
    <source>
        <dbReference type="Proteomes" id="UP000316921"/>
    </source>
</evidence>
<feature type="region of interest" description="Disordered" evidence="1">
    <location>
        <begin position="130"/>
        <end position="151"/>
    </location>
</feature>
<evidence type="ECO:0008006" key="5">
    <source>
        <dbReference type="Google" id="ProtNLM"/>
    </source>
</evidence>
<feature type="transmembrane region" description="Helical" evidence="2">
    <location>
        <begin position="38"/>
        <end position="60"/>
    </location>
</feature>
<evidence type="ECO:0000256" key="2">
    <source>
        <dbReference type="SAM" id="Phobius"/>
    </source>
</evidence>
<keyword evidence="2" id="KW-0812">Transmembrane</keyword>
<evidence type="ECO:0000256" key="1">
    <source>
        <dbReference type="SAM" id="MobiDB-lite"/>
    </source>
</evidence>
<dbReference type="KEGG" id="pbap:Pla133_33280"/>
<name>A0A518BMR3_9BACT</name>
<feature type="transmembrane region" description="Helical" evidence="2">
    <location>
        <begin position="72"/>
        <end position="91"/>
    </location>
</feature>
<dbReference type="EMBL" id="CP036287">
    <property type="protein sequence ID" value="QDU68233.1"/>
    <property type="molecule type" value="Genomic_DNA"/>
</dbReference>
<sequence length="797" mass="85797">MPASNDRTNQARTDAPLTRTPRLEARLVALRGRLVRSVLLHAAGSVLLVASGWILFAFLADWGLQVPRLVRLLHLGVLAALPLAAAWREGYRHLRRIPDRSGLAVLAERGTPGSDQLLVSAVQFQSRAADSSVGGKTGPGGGVTGSGGESGLESELIGRVLAQAEHRADEIDFDAALDARGPHRRFALGSVAALAVSVGLFALPGNYASIFIGRLLGGNQPWPQRTFLALELPVAERDGMVRIEGEVLRAQIARGTDLNVIVTAEGVIPGEVRLVFDDGRRTTLAGGARGVFRTRLPAMRESVGFYVVGGDDRDGLPRAEVEVLRPPDVTAVAIAVEPPPYSGLPREVFTDGGARALRGSRVTVAVRVDPPEVQGRVVLLPENRTIELTSQPMPGSENDDSFGLGFEFLAERDVRLRFELTDANGLSNPDPGLFAIDVVEDRAPEVQLAAPGRSNVETIAGGALPLRARIDDDFGVIDVSWRGRRSSEDDWSLGAPLAAVVLDESPLPGRPPRAVRVHQLLEVNDLLGEGDVDGAQLVIEVAATDNGQPPHEGVTPPVRLRVLRADEMLRRVQDRLAAARVDAAALAELQRERRGRVEDLLDGLTDDGLGSANLGAADERAVRSAINGQRRVRTDSQGLMRSLAAVTEMVLYARLDPKAEELLTELDRAQAERVERAFVEEPWRDLVAFRASSTVGQGGFAGHLVDLVELGLAVEGGVDEGLAALDRAELATSDSARRVALVEAVEAQSATLTRIEDLLDRLAEWDNFQSVLTLARDLLERQKAVRDRARRLATEER</sequence>
<proteinExistence type="predicted"/>
<gene>
    <name evidence="3" type="ORF">Pla133_33280</name>
</gene>
<accession>A0A518BMR3</accession>
<keyword evidence="2" id="KW-0472">Membrane</keyword>
<feature type="compositionally biased region" description="Gly residues" evidence="1">
    <location>
        <begin position="135"/>
        <end position="150"/>
    </location>
</feature>